<evidence type="ECO:0000259" key="5">
    <source>
        <dbReference type="PROSITE" id="PS51634"/>
    </source>
</evidence>
<dbReference type="PANTHER" id="PTHR12446">
    <property type="entry name" value="TESMIN/TSO1-RELATED"/>
    <property type="match status" value="1"/>
</dbReference>
<evidence type="ECO:0000313" key="6">
    <source>
        <dbReference type="EMBL" id="KAG6451406.1"/>
    </source>
</evidence>
<feature type="compositionally biased region" description="Low complexity" evidence="4">
    <location>
        <begin position="417"/>
        <end position="441"/>
    </location>
</feature>
<dbReference type="PROSITE" id="PS51634">
    <property type="entry name" value="CRC"/>
    <property type="match status" value="1"/>
</dbReference>
<sequence length="892" mass="96859">MDHNLDDSLNLEGAMESMDFDNSGVVVNQADITLETSEHEGEIPMEFEEQQMLMDTGSEEIIVTDFMGEQFSLQEYSVQDEQTIDSNVTVELNQIGAMTSQSETMIDLQLEADSIPQSIRQATAVQPKFVSVKAPASVRTVKKAEAAAVPRQVAIAPKPPKLVQTQKATFSSGKQYAIAPKPVALVMNKSLKKVSLTGVQGVKGNSVIRTPVNKQFVMLPTDGSQKIKLMSARTGTTLQCVPSSSDHAQLIPNKTLGATQIAKPIVGKVIVQGGTTPDANNQPAVIRKLLPAGNAATRYVMQPKTVPIYIGGNKVLLASPTKQGVKLGNKKQQIIAIKSSPQKVMPVTTQANTAKKVVITANPNNVILKTTAPPKGPTVSKDGNIVLQGQRTQLHQINVPGKGIQYIRLITNSATTPSSAASASSGSSAPAPAPKPGSWGPPLAPAKSFVLTDTKGNLIQMTAEKMVAGQPPPLVITGNVGTAVPSKQERKLVRIAPVTSKTGQLVTTAVRSSQSLLAPVLPSKTEEQEEEIPEHTEEEQIEEEVEDILEEQTDDMLHAIDIKYERMQSPVIEETAQSMESNDNNKEEEHPLIVIPSTFRQIQTQYKDYTDSSKRKENIISYSDDDSRHLLEESNSLTNMVNVDAEIVPYQSPQTPQALSESDLVTSDLGLRPRKACNCTKSQCLKLYCDCFANGEFCNHCNCNNCHNNLENEELRQKAIRACLDRNPNAFRPKIGKAKSGGPEIIRRHNKGCNCKRSGCLKNYCECYEAKIACTAMCKCVGCRNVEETLERRRSMQLREKLADSSFRPPTLGQVKQPCSFMTTEVIEAVCQCLVAAAVESGAEAEASAEADADAEAEDDPDPMRDVIEEFARCLQEIIGASHHAGPQEGHA</sequence>
<reference evidence="6" key="2">
    <citation type="submission" date="2020-12" db="EMBL/GenBank/DDBJ databases">
        <authorList>
            <person name="Kanost M."/>
        </authorList>
    </citation>
    <scope>NUCLEOTIDE SEQUENCE</scope>
</reference>
<evidence type="ECO:0000256" key="1">
    <source>
        <dbReference type="ARBA" id="ARBA00004123"/>
    </source>
</evidence>
<dbReference type="Proteomes" id="UP000791440">
    <property type="component" value="Unassembled WGS sequence"/>
</dbReference>
<proteinExistence type="inferred from homology"/>
<organism evidence="6 7">
    <name type="scientific">Manduca sexta</name>
    <name type="common">Tobacco hawkmoth</name>
    <name type="synonym">Tobacco hornworm</name>
    <dbReference type="NCBI Taxonomy" id="7130"/>
    <lineage>
        <taxon>Eukaryota</taxon>
        <taxon>Metazoa</taxon>
        <taxon>Ecdysozoa</taxon>
        <taxon>Arthropoda</taxon>
        <taxon>Hexapoda</taxon>
        <taxon>Insecta</taxon>
        <taxon>Pterygota</taxon>
        <taxon>Neoptera</taxon>
        <taxon>Endopterygota</taxon>
        <taxon>Lepidoptera</taxon>
        <taxon>Glossata</taxon>
        <taxon>Ditrysia</taxon>
        <taxon>Bombycoidea</taxon>
        <taxon>Sphingidae</taxon>
        <taxon>Sphinginae</taxon>
        <taxon>Sphingini</taxon>
        <taxon>Manduca</taxon>
    </lineage>
</organism>
<comment type="subcellular location">
    <subcellularLocation>
        <location evidence="1">Nucleus</location>
    </subcellularLocation>
</comment>
<feature type="region of interest" description="Disordered" evidence="4">
    <location>
        <begin position="417"/>
        <end position="447"/>
    </location>
</feature>
<dbReference type="AlphaFoldDB" id="A0A921Z5V3"/>
<reference evidence="6" key="1">
    <citation type="journal article" date="2016" name="Insect Biochem. Mol. Biol.">
        <title>Multifaceted biological insights from a draft genome sequence of the tobacco hornworm moth, Manduca sexta.</title>
        <authorList>
            <person name="Kanost M.R."/>
            <person name="Arrese E.L."/>
            <person name="Cao X."/>
            <person name="Chen Y.R."/>
            <person name="Chellapilla S."/>
            <person name="Goldsmith M.R."/>
            <person name="Grosse-Wilde E."/>
            <person name="Heckel D.G."/>
            <person name="Herndon N."/>
            <person name="Jiang H."/>
            <person name="Papanicolaou A."/>
            <person name="Qu J."/>
            <person name="Soulages J.L."/>
            <person name="Vogel H."/>
            <person name="Walters J."/>
            <person name="Waterhouse R.M."/>
            <person name="Ahn S.J."/>
            <person name="Almeida F.C."/>
            <person name="An C."/>
            <person name="Aqrawi P."/>
            <person name="Bretschneider A."/>
            <person name="Bryant W.B."/>
            <person name="Bucks S."/>
            <person name="Chao H."/>
            <person name="Chevignon G."/>
            <person name="Christen J.M."/>
            <person name="Clarke D.F."/>
            <person name="Dittmer N.T."/>
            <person name="Ferguson L.C.F."/>
            <person name="Garavelou S."/>
            <person name="Gordon K.H.J."/>
            <person name="Gunaratna R.T."/>
            <person name="Han Y."/>
            <person name="Hauser F."/>
            <person name="He Y."/>
            <person name="Heidel-Fischer H."/>
            <person name="Hirsh A."/>
            <person name="Hu Y."/>
            <person name="Jiang H."/>
            <person name="Kalra D."/>
            <person name="Klinner C."/>
            <person name="Konig C."/>
            <person name="Kovar C."/>
            <person name="Kroll A.R."/>
            <person name="Kuwar S.S."/>
            <person name="Lee S.L."/>
            <person name="Lehman R."/>
            <person name="Li K."/>
            <person name="Li Z."/>
            <person name="Liang H."/>
            <person name="Lovelace S."/>
            <person name="Lu Z."/>
            <person name="Mansfield J.H."/>
            <person name="McCulloch K.J."/>
            <person name="Mathew T."/>
            <person name="Morton B."/>
            <person name="Muzny D.M."/>
            <person name="Neunemann D."/>
            <person name="Ongeri F."/>
            <person name="Pauchet Y."/>
            <person name="Pu L.L."/>
            <person name="Pyrousis I."/>
            <person name="Rao X.J."/>
            <person name="Redding A."/>
            <person name="Roesel C."/>
            <person name="Sanchez-Gracia A."/>
            <person name="Schaack S."/>
            <person name="Shukla A."/>
            <person name="Tetreau G."/>
            <person name="Wang Y."/>
            <person name="Xiong G.H."/>
            <person name="Traut W."/>
            <person name="Walsh T.K."/>
            <person name="Worley K.C."/>
            <person name="Wu D."/>
            <person name="Wu W."/>
            <person name="Wu Y.Q."/>
            <person name="Zhang X."/>
            <person name="Zou Z."/>
            <person name="Zucker H."/>
            <person name="Briscoe A.D."/>
            <person name="Burmester T."/>
            <person name="Clem R.J."/>
            <person name="Feyereisen R."/>
            <person name="Grimmelikhuijzen C.J.P."/>
            <person name="Hamodrakas S.J."/>
            <person name="Hansson B.S."/>
            <person name="Huguet E."/>
            <person name="Jermiin L.S."/>
            <person name="Lan Q."/>
            <person name="Lehman H.K."/>
            <person name="Lorenzen M."/>
            <person name="Merzendorfer H."/>
            <person name="Michalopoulos I."/>
            <person name="Morton D.B."/>
            <person name="Muthukrishnan S."/>
            <person name="Oakeshott J.G."/>
            <person name="Palmer W."/>
            <person name="Park Y."/>
            <person name="Passarelli A.L."/>
            <person name="Rozas J."/>
            <person name="Schwartz L.M."/>
            <person name="Smith W."/>
            <person name="Southgate A."/>
            <person name="Vilcinskas A."/>
            <person name="Vogt R."/>
            <person name="Wang P."/>
            <person name="Werren J."/>
            <person name="Yu X.Q."/>
            <person name="Zhou J.J."/>
            <person name="Brown S.J."/>
            <person name="Scherer S.E."/>
            <person name="Richards S."/>
            <person name="Blissard G.W."/>
        </authorList>
    </citation>
    <scope>NUCLEOTIDE SEQUENCE</scope>
</reference>
<dbReference type="GO" id="GO:0005634">
    <property type="term" value="C:nucleus"/>
    <property type="evidence" value="ECO:0007669"/>
    <property type="project" value="UniProtKB-SubCell"/>
</dbReference>
<feature type="compositionally biased region" description="Acidic residues" evidence="4">
    <location>
        <begin position="527"/>
        <end position="541"/>
    </location>
</feature>
<protein>
    <recommendedName>
        <fullName evidence="5">CRC domain-containing protein</fullName>
    </recommendedName>
</protein>
<dbReference type="GO" id="GO:0006355">
    <property type="term" value="P:regulation of DNA-templated transcription"/>
    <property type="evidence" value="ECO:0007669"/>
    <property type="project" value="TreeGrafter"/>
</dbReference>
<gene>
    <name evidence="6" type="ORF">O3G_MSEX007125</name>
</gene>
<evidence type="ECO:0000256" key="2">
    <source>
        <dbReference type="ARBA" id="ARBA00007267"/>
    </source>
</evidence>
<dbReference type="InterPro" id="IPR028307">
    <property type="entry name" value="Lin-54_fam"/>
</dbReference>
<keyword evidence="3" id="KW-0539">Nucleus</keyword>
<comment type="caution">
    <text evidence="6">The sequence shown here is derived from an EMBL/GenBank/DDBJ whole genome shotgun (WGS) entry which is preliminary data.</text>
</comment>
<evidence type="ECO:0000256" key="4">
    <source>
        <dbReference type="SAM" id="MobiDB-lite"/>
    </source>
</evidence>
<keyword evidence="7" id="KW-1185">Reference proteome</keyword>
<accession>A0A921Z5V3</accession>
<comment type="similarity">
    <text evidence="2">Belongs to the lin-54 family.</text>
</comment>
<dbReference type="InterPro" id="IPR005172">
    <property type="entry name" value="CRC"/>
</dbReference>
<evidence type="ECO:0000256" key="3">
    <source>
        <dbReference type="ARBA" id="ARBA00023242"/>
    </source>
</evidence>
<dbReference type="SMART" id="SM01114">
    <property type="entry name" value="CXC"/>
    <property type="match status" value="2"/>
</dbReference>
<name>A0A921Z5V3_MANSE</name>
<dbReference type="Pfam" id="PF03638">
    <property type="entry name" value="TCR"/>
    <property type="match status" value="2"/>
</dbReference>
<evidence type="ECO:0000313" key="7">
    <source>
        <dbReference type="Proteomes" id="UP000791440"/>
    </source>
</evidence>
<dbReference type="InterPro" id="IPR033467">
    <property type="entry name" value="Tesmin/TSO1-like_CXC"/>
</dbReference>
<feature type="domain" description="CRC" evidence="5">
    <location>
        <begin position="673"/>
        <end position="788"/>
    </location>
</feature>
<dbReference type="EMBL" id="JH668406">
    <property type="protein sequence ID" value="KAG6451406.1"/>
    <property type="molecule type" value="Genomic_DNA"/>
</dbReference>
<feature type="region of interest" description="Disordered" evidence="4">
    <location>
        <begin position="520"/>
        <end position="541"/>
    </location>
</feature>
<dbReference type="PANTHER" id="PTHR12446:SF34">
    <property type="entry name" value="PROTEIN LIN-54 HOMOLOG"/>
    <property type="match status" value="1"/>
</dbReference>